<dbReference type="KEGG" id="rpf:Rpic12D_5010"/>
<keyword evidence="1" id="KW-0614">Plasmid</keyword>
<reference evidence="1" key="1">
    <citation type="submission" date="2009-06" db="EMBL/GenBank/DDBJ databases">
        <title>Complete sequence plasmid 1 of Ralstonia pickettii 12D.</title>
        <authorList>
            <consortium name="US DOE Joint Genome Institute"/>
            <person name="Lucas S."/>
            <person name="Copeland A."/>
            <person name="Lapidus A."/>
            <person name="Glavina del Rio T."/>
            <person name="Dalin E."/>
            <person name="Tice H."/>
            <person name="Bruce D."/>
            <person name="Goodwin L."/>
            <person name="Pitluck S."/>
            <person name="Sims D."/>
            <person name="Meincke L."/>
            <person name="Brettin T."/>
            <person name="Detter J.C."/>
            <person name="Han C."/>
            <person name="Larimer F."/>
            <person name="Land M."/>
            <person name="Hauser L."/>
            <person name="Kyrpides N."/>
            <person name="Ovchinnikova G."/>
            <person name="Marsh T."/>
            <person name="Richardson P."/>
        </authorList>
    </citation>
    <scope>NUCLEOTIDE SEQUENCE [LARGE SCALE GENOMIC DNA]</scope>
    <source>
        <plasmid evidence="1">12D</plasmid>
        <plasmid evidence="1">pRp12D01</plasmid>
    </source>
</reference>
<evidence type="ECO:0000313" key="1">
    <source>
        <dbReference type="EMBL" id="ACS66244.1"/>
    </source>
</evidence>
<proteinExistence type="predicted"/>
<organism evidence="1">
    <name type="scientific">Ralstonia pickettii (strain 12D)</name>
    <dbReference type="NCBI Taxonomy" id="428406"/>
    <lineage>
        <taxon>Bacteria</taxon>
        <taxon>Pseudomonadati</taxon>
        <taxon>Pseudomonadota</taxon>
        <taxon>Betaproteobacteria</taxon>
        <taxon>Burkholderiales</taxon>
        <taxon>Burkholderiaceae</taxon>
        <taxon>Ralstonia</taxon>
    </lineage>
</organism>
<name>C6BPX0_RALP1</name>
<protein>
    <submittedName>
        <fullName evidence="1">Uncharacterized protein</fullName>
    </submittedName>
</protein>
<dbReference type="HOGENOM" id="CLU_2737177_0_0_4"/>
<dbReference type="EMBL" id="CP001646">
    <property type="protein sequence ID" value="ACS66244.1"/>
    <property type="molecule type" value="Genomic_DNA"/>
</dbReference>
<dbReference type="AlphaFoldDB" id="C6BPX0"/>
<accession>C6BPX0</accession>
<gene>
    <name evidence="1" type="ordered locus">Rpic12D_5010</name>
</gene>
<sequence length="71" mass="8016">MPTASPEQQGLPFRPSSFEDFSAYVRTLRLVFNAPLQHCQTLLAQIYGYSGLHELKALLKTPELLAHLMKT</sequence>
<geneLocation type="plasmid" evidence="1">
    <name>pRp12D01</name>
</geneLocation>